<dbReference type="PANTHER" id="PTHR30290:SF10">
    <property type="entry name" value="PERIPLASMIC OLIGOPEPTIDE-BINDING PROTEIN-RELATED"/>
    <property type="match status" value="1"/>
</dbReference>
<evidence type="ECO:0000256" key="3">
    <source>
        <dbReference type="ARBA" id="ARBA00022448"/>
    </source>
</evidence>
<dbReference type="PANTHER" id="PTHR30290">
    <property type="entry name" value="PERIPLASMIC BINDING COMPONENT OF ABC TRANSPORTER"/>
    <property type="match status" value="1"/>
</dbReference>
<organism evidence="7 8">
    <name type="scientific">Streptantibioticus rubrisoli</name>
    <dbReference type="NCBI Taxonomy" id="1387313"/>
    <lineage>
        <taxon>Bacteria</taxon>
        <taxon>Bacillati</taxon>
        <taxon>Actinomycetota</taxon>
        <taxon>Actinomycetes</taxon>
        <taxon>Kitasatosporales</taxon>
        <taxon>Streptomycetaceae</taxon>
        <taxon>Streptantibioticus</taxon>
    </lineage>
</organism>
<dbReference type="Gene3D" id="3.10.105.10">
    <property type="entry name" value="Dipeptide-binding Protein, Domain 3"/>
    <property type="match status" value="1"/>
</dbReference>
<reference evidence="7 8" key="1">
    <citation type="submission" date="2022-06" db="EMBL/GenBank/DDBJ databases">
        <title>Draft genome sequence of type strain Streptomyces rubrisoli DSM 42083.</title>
        <authorList>
            <person name="Duangmal K."/>
            <person name="Klaysubun C."/>
        </authorList>
    </citation>
    <scope>NUCLEOTIDE SEQUENCE [LARGE SCALE GENOMIC DNA]</scope>
    <source>
        <strain evidence="7 8">DSM 42083</strain>
    </source>
</reference>
<evidence type="ECO:0000256" key="2">
    <source>
        <dbReference type="ARBA" id="ARBA00005695"/>
    </source>
</evidence>
<dbReference type="InterPro" id="IPR039424">
    <property type="entry name" value="SBP_5"/>
</dbReference>
<gene>
    <name evidence="7" type="ORF">NON19_15635</name>
</gene>
<feature type="signal peptide" evidence="5">
    <location>
        <begin position="1"/>
        <end position="22"/>
    </location>
</feature>
<evidence type="ECO:0000313" key="8">
    <source>
        <dbReference type="Proteomes" id="UP001206206"/>
    </source>
</evidence>
<evidence type="ECO:0000313" key="7">
    <source>
        <dbReference type="EMBL" id="MCQ4043417.1"/>
    </source>
</evidence>
<evidence type="ECO:0000256" key="1">
    <source>
        <dbReference type="ARBA" id="ARBA00004196"/>
    </source>
</evidence>
<dbReference type="Gene3D" id="3.90.76.10">
    <property type="entry name" value="Dipeptide-binding Protein, Domain 1"/>
    <property type="match status" value="1"/>
</dbReference>
<accession>A0ABT1PDH2</accession>
<sequence>MSRTKRVVAATTVAFLAIGVSACGGDKGSASGNKAIVVGTTETVSSLDPAGAYDYGSWEVLDNIFQKVMHFPTGGTTPQPDAAKSCDFTDPKTYSCTLKPGLVFSNGDKLTANDVKFSFDRMVGINTPNGPSSLLANLDHTETKGDDQVIFHLKNPDATFPMVLATDAGLIVDSKVYPKDKLLDGTKVVGSGPYTLAKYSAKQSAEFVANKSYKGPDKLQNQQFVIQYFSDSSPLKQAIQAGDVDVAFRTFSPTDVKSMQSASGVQVVQGTGTEKRYIVFDAKVKPADQKAVRQAIAQVIDREQIAKGVYNGTVEPLYSMVGNGIQGQTQSFKDKYGAPDKDKAAKLLKDAGISTPVNIQYFYTPSHYGPASADEATTIKRQLEATGLFKVNVQTTEWTQYQKDEKADNYASYMIGWFPDFPDPDDDVAPFLTKQPFLGTGYQNSQIQDDLAKEEGSTDQNTRNQALADIQKSEAEDAPIIPVWQGKQTAIVRTGVKGTDKALDPSMFRFYELSK</sequence>
<dbReference type="EMBL" id="JANFNH010000016">
    <property type="protein sequence ID" value="MCQ4043417.1"/>
    <property type="molecule type" value="Genomic_DNA"/>
</dbReference>
<keyword evidence="3" id="KW-0813">Transport</keyword>
<evidence type="ECO:0000256" key="4">
    <source>
        <dbReference type="ARBA" id="ARBA00022729"/>
    </source>
</evidence>
<keyword evidence="8" id="KW-1185">Reference proteome</keyword>
<dbReference type="SUPFAM" id="SSF53850">
    <property type="entry name" value="Periplasmic binding protein-like II"/>
    <property type="match status" value="1"/>
</dbReference>
<dbReference type="Proteomes" id="UP001206206">
    <property type="component" value="Unassembled WGS sequence"/>
</dbReference>
<feature type="domain" description="Solute-binding protein family 5" evidence="6">
    <location>
        <begin position="77"/>
        <end position="435"/>
    </location>
</feature>
<dbReference type="Pfam" id="PF00496">
    <property type="entry name" value="SBP_bac_5"/>
    <property type="match status" value="1"/>
</dbReference>
<keyword evidence="4 5" id="KW-0732">Signal</keyword>
<evidence type="ECO:0000259" key="6">
    <source>
        <dbReference type="Pfam" id="PF00496"/>
    </source>
</evidence>
<dbReference type="PIRSF" id="PIRSF002741">
    <property type="entry name" value="MppA"/>
    <property type="match status" value="1"/>
</dbReference>
<dbReference type="InterPro" id="IPR030678">
    <property type="entry name" value="Peptide/Ni-bd"/>
</dbReference>
<dbReference type="Gene3D" id="3.40.190.10">
    <property type="entry name" value="Periplasmic binding protein-like II"/>
    <property type="match status" value="1"/>
</dbReference>
<protein>
    <submittedName>
        <fullName evidence="7">ABC transporter substrate-binding protein</fullName>
    </submittedName>
</protein>
<evidence type="ECO:0000256" key="5">
    <source>
        <dbReference type="SAM" id="SignalP"/>
    </source>
</evidence>
<comment type="caution">
    <text evidence="7">The sequence shown here is derived from an EMBL/GenBank/DDBJ whole genome shotgun (WGS) entry which is preliminary data.</text>
</comment>
<feature type="chain" id="PRO_5046388512" evidence="5">
    <location>
        <begin position="23"/>
        <end position="515"/>
    </location>
</feature>
<dbReference type="InterPro" id="IPR000914">
    <property type="entry name" value="SBP_5_dom"/>
</dbReference>
<dbReference type="RefSeq" id="WP_255928516.1">
    <property type="nucleotide sequence ID" value="NZ_JANFNH010000016.1"/>
</dbReference>
<comment type="similarity">
    <text evidence="2">Belongs to the bacterial solute-binding protein 5 family.</text>
</comment>
<dbReference type="PROSITE" id="PS51257">
    <property type="entry name" value="PROKAR_LIPOPROTEIN"/>
    <property type="match status" value="1"/>
</dbReference>
<name>A0ABT1PDH2_9ACTN</name>
<proteinExistence type="inferred from homology"/>
<comment type="subcellular location">
    <subcellularLocation>
        <location evidence="1">Cell envelope</location>
    </subcellularLocation>
</comment>